<dbReference type="SUPFAM" id="SSF56601">
    <property type="entry name" value="beta-lactamase/transpeptidase-like"/>
    <property type="match status" value="1"/>
</dbReference>
<dbReference type="EMBL" id="BAAAPE010000008">
    <property type="protein sequence ID" value="GAA2077998.1"/>
    <property type="molecule type" value="Genomic_DNA"/>
</dbReference>
<protein>
    <submittedName>
        <fullName evidence="3">Serine hydrolase domain-containing protein</fullName>
    </submittedName>
</protein>
<dbReference type="PROSITE" id="PS51318">
    <property type="entry name" value="TAT"/>
    <property type="match status" value="1"/>
</dbReference>
<accession>A0ABN2VYV2</accession>
<evidence type="ECO:0000259" key="2">
    <source>
        <dbReference type="Pfam" id="PF00144"/>
    </source>
</evidence>
<organism evidence="3 4">
    <name type="scientific">Streptomyces albiaxialis</name>
    <dbReference type="NCBI Taxonomy" id="329523"/>
    <lineage>
        <taxon>Bacteria</taxon>
        <taxon>Bacillati</taxon>
        <taxon>Actinomycetota</taxon>
        <taxon>Actinomycetes</taxon>
        <taxon>Kitasatosporales</taxon>
        <taxon>Streptomycetaceae</taxon>
        <taxon>Streptomyces</taxon>
    </lineage>
</organism>
<comment type="caution">
    <text evidence="3">The sequence shown here is derived from an EMBL/GenBank/DDBJ whole genome shotgun (WGS) entry which is preliminary data.</text>
</comment>
<dbReference type="InterPro" id="IPR001466">
    <property type="entry name" value="Beta-lactam-related"/>
</dbReference>
<keyword evidence="4" id="KW-1185">Reference proteome</keyword>
<dbReference type="Pfam" id="PF00144">
    <property type="entry name" value="Beta-lactamase"/>
    <property type="match status" value="1"/>
</dbReference>
<dbReference type="Gene3D" id="3.40.710.10">
    <property type="entry name" value="DD-peptidase/beta-lactamase superfamily"/>
    <property type="match status" value="1"/>
</dbReference>
<keyword evidence="3" id="KW-0378">Hydrolase</keyword>
<dbReference type="Proteomes" id="UP001500016">
    <property type="component" value="Unassembled WGS sequence"/>
</dbReference>
<feature type="domain" description="Beta-lactamase-related" evidence="2">
    <location>
        <begin position="84"/>
        <end position="407"/>
    </location>
</feature>
<proteinExistence type="predicted"/>
<gene>
    <name evidence="3" type="ORF">GCM10009801_34560</name>
</gene>
<dbReference type="InterPro" id="IPR050491">
    <property type="entry name" value="AmpC-like"/>
</dbReference>
<dbReference type="InterPro" id="IPR006311">
    <property type="entry name" value="TAT_signal"/>
</dbReference>
<evidence type="ECO:0000256" key="1">
    <source>
        <dbReference type="SAM" id="MobiDB-lite"/>
    </source>
</evidence>
<feature type="region of interest" description="Disordered" evidence="1">
    <location>
        <begin position="26"/>
        <end position="58"/>
    </location>
</feature>
<reference evidence="3 4" key="1">
    <citation type="journal article" date="2019" name="Int. J. Syst. Evol. Microbiol.">
        <title>The Global Catalogue of Microorganisms (GCM) 10K type strain sequencing project: providing services to taxonomists for standard genome sequencing and annotation.</title>
        <authorList>
            <consortium name="The Broad Institute Genomics Platform"/>
            <consortium name="The Broad Institute Genome Sequencing Center for Infectious Disease"/>
            <person name="Wu L."/>
            <person name="Ma J."/>
        </authorList>
    </citation>
    <scope>NUCLEOTIDE SEQUENCE [LARGE SCALE GENOMIC DNA]</scope>
    <source>
        <strain evidence="3 4">JCM 15478</strain>
    </source>
</reference>
<dbReference type="GO" id="GO:0016787">
    <property type="term" value="F:hydrolase activity"/>
    <property type="evidence" value="ECO:0007669"/>
    <property type="project" value="UniProtKB-KW"/>
</dbReference>
<dbReference type="InterPro" id="IPR012338">
    <property type="entry name" value="Beta-lactam/transpept-like"/>
</dbReference>
<evidence type="ECO:0000313" key="4">
    <source>
        <dbReference type="Proteomes" id="UP001500016"/>
    </source>
</evidence>
<dbReference type="RefSeq" id="WP_344528973.1">
    <property type="nucleotide sequence ID" value="NZ_BAAAPE010000008.1"/>
</dbReference>
<dbReference type="PANTHER" id="PTHR46825:SF7">
    <property type="entry name" value="D-ALANYL-D-ALANINE CARBOXYPEPTIDASE"/>
    <property type="match status" value="1"/>
</dbReference>
<feature type="compositionally biased region" description="Low complexity" evidence="1">
    <location>
        <begin position="45"/>
        <end position="56"/>
    </location>
</feature>
<dbReference type="PANTHER" id="PTHR46825">
    <property type="entry name" value="D-ALANYL-D-ALANINE-CARBOXYPEPTIDASE/ENDOPEPTIDASE AMPH"/>
    <property type="match status" value="1"/>
</dbReference>
<evidence type="ECO:0000313" key="3">
    <source>
        <dbReference type="EMBL" id="GAA2077998.1"/>
    </source>
</evidence>
<name>A0ABN2VYV2_9ACTN</name>
<sequence length="410" mass="43702">MTSLPSLSRRGLLAGAATATALATLGPGAPASAADRTGRTGRVSAAGRTGHAGTGTLPALDPEALRAAIGDLDHPPAVAAQLRVSGSAGRWYGASGVSDTATGRPVGPNDKVRAGSVTKPFVAVVVLQLAREGRLALDAPVRRYLPDLLPATGAFRRITVAHLLDHTSGMPDHVGLPPDDTPEDVLRHRFDRWTPPRIVATATGSPPKFEPGTAQEYRGVNYVLAALVVERVTRRPYGAEVRDRVLRPLGLGHTDLPSLSGHDTRVHGPHLHGYLDMSDGRREDITAYDMSSSWAEGEIVTTTGDLTRFLAGLFSGALLQGPWLRRMFTLPPDDVRMLDGGPARYSAGLQTATVNGVTFWGKTGEQYGYGTGAFSTRDQRRRLVWTFTPTGLDADRGKMSRRVVEAATTR</sequence>